<evidence type="ECO:0000256" key="3">
    <source>
        <dbReference type="ARBA" id="ARBA00022630"/>
    </source>
</evidence>
<dbReference type="EMBL" id="PDJQ01000001">
    <property type="protein sequence ID" value="PFG74821.1"/>
    <property type="molecule type" value="Genomic_DNA"/>
</dbReference>
<keyword evidence="5" id="KW-0560">Oxidoreductase</keyword>
<evidence type="ECO:0000256" key="5">
    <source>
        <dbReference type="ARBA" id="ARBA00023002"/>
    </source>
</evidence>
<dbReference type="Pfam" id="PF16901">
    <property type="entry name" value="DAO_C"/>
    <property type="match status" value="1"/>
</dbReference>
<proteinExistence type="inferred from homology"/>
<evidence type="ECO:0000313" key="9">
    <source>
        <dbReference type="Proteomes" id="UP000223071"/>
    </source>
</evidence>
<sequence>MAARGGADARMGSELNARDLASGEPLDLAIIGGGINGAAIARAAAAGGLRAALFEASDYGFGTTWKSTKLIHGGLRYLEHGDVGLVFESLRERAWLLQTRPYLVRPQRFLLPLLPWTRRPGWQLRIGLATYDLLALYRAVPPHRPLSRERLRELAPYLPDETRGGFSFFDARVIAPERLTWELVREARQLGAATLNHTPVVAINAPGGTVETVVVDAGGEHVTIPARAVVNAAGPWVDAVNRLGDLPPPELLGVTRGSHIVVELDGPPGHDAVFSTAKSDGRVFFAVPQDDLLLIGTTDERYDGDPSAVRPTPEDIDYLLTEGQTLLPGLDIRRERIRYAYAGLRPLQKVAGGPEAAITRRHAVIDHGKLGGAKGMYSVVGGKLSTFRPLAGDVIEAVTGRKPQRWLAAPPAGWRERLLGLDLHHPARRHLRRYGGDAAAVIELGREVLCPHAPGFEGEVRFAARNEQARTVGDVLLRRTGIGWARCRGLCCHERVAAILAEELGWSAVERDRAAAAYAAEVAYHLPVEGTA</sequence>
<dbReference type="Gene3D" id="3.50.50.60">
    <property type="entry name" value="FAD/NAD(P)-binding domain"/>
    <property type="match status" value="1"/>
</dbReference>
<dbReference type="GO" id="GO:0046168">
    <property type="term" value="P:glycerol-3-phosphate catabolic process"/>
    <property type="evidence" value="ECO:0007669"/>
    <property type="project" value="TreeGrafter"/>
</dbReference>
<name>A0A2A9HI32_TEPT2</name>
<evidence type="ECO:0000259" key="7">
    <source>
        <dbReference type="Pfam" id="PF16901"/>
    </source>
</evidence>
<dbReference type="PANTHER" id="PTHR11985:SF15">
    <property type="entry name" value="GLYCEROL-3-PHOSPHATE DEHYDROGENASE, MITOCHONDRIAL"/>
    <property type="match status" value="1"/>
</dbReference>
<evidence type="ECO:0000256" key="4">
    <source>
        <dbReference type="ARBA" id="ARBA00022827"/>
    </source>
</evidence>
<dbReference type="Proteomes" id="UP000223071">
    <property type="component" value="Unassembled WGS sequence"/>
</dbReference>
<dbReference type="Gene3D" id="1.10.8.870">
    <property type="entry name" value="Alpha-glycerophosphate oxidase, cap domain"/>
    <property type="match status" value="1"/>
</dbReference>
<keyword evidence="3" id="KW-0285">Flavoprotein</keyword>
<dbReference type="AlphaFoldDB" id="A0A2A9HI32"/>
<dbReference type="SUPFAM" id="SSF51905">
    <property type="entry name" value="FAD/NAD(P)-binding domain"/>
    <property type="match status" value="1"/>
</dbReference>
<dbReference type="PRINTS" id="PR01001">
    <property type="entry name" value="FADG3PDH"/>
</dbReference>
<feature type="domain" description="FAD dependent oxidoreductase" evidence="6">
    <location>
        <begin position="27"/>
        <end position="352"/>
    </location>
</feature>
<dbReference type="InterPro" id="IPR031656">
    <property type="entry name" value="DAO_C"/>
</dbReference>
<comment type="caution">
    <text evidence="8">The sequence shown here is derived from an EMBL/GenBank/DDBJ whole genome shotgun (WGS) entry which is preliminary data.</text>
</comment>
<keyword evidence="9" id="KW-1185">Reference proteome</keyword>
<evidence type="ECO:0000313" key="8">
    <source>
        <dbReference type="EMBL" id="PFG74821.1"/>
    </source>
</evidence>
<evidence type="ECO:0000256" key="1">
    <source>
        <dbReference type="ARBA" id="ARBA00001974"/>
    </source>
</evidence>
<accession>A0A2A9HI32</accession>
<dbReference type="InterPro" id="IPR000447">
    <property type="entry name" value="G3P_DH_FAD-dep"/>
</dbReference>
<gene>
    <name evidence="8" type="ORF">A9A59_2063</name>
</gene>
<comment type="similarity">
    <text evidence="2">Belongs to the FAD-dependent glycerol-3-phosphate dehydrogenase family.</text>
</comment>
<dbReference type="InterPro" id="IPR038299">
    <property type="entry name" value="DAO_C_sf"/>
</dbReference>
<dbReference type="Gene3D" id="3.30.9.10">
    <property type="entry name" value="D-Amino Acid Oxidase, subunit A, domain 2"/>
    <property type="match status" value="1"/>
</dbReference>
<keyword evidence="4" id="KW-0274">FAD</keyword>
<evidence type="ECO:0000259" key="6">
    <source>
        <dbReference type="Pfam" id="PF01266"/>
    </source>
</evidence>
<dbReference type="PANTHER" id="PTHR11985">
    <property type="entry name" value="GLYCEROL-3-PHOSPHATE DEHYDROGENASE"/>
    <property type="match status" value="1"/>
</dbReference>
<dbReference type="GO" id="GO:0004368">
    <property type="term" value="F:glycerol-3-phosphate dehydrogenase (quinone) activity"/>
    <property type="evidence" value="ECO:0007669"/>
    <property type="project" value="InterPro"/>
</dbReference>
<dbReference type="InterPro" id="IPR036188">
    <property type="entry name" value="FAD/NAD-bd_sf"/>
</dbReference>
<dbReference type="InterPro" id="IPR006076">
    <property type="entry name" value="FAD-dep_OxRdtase"/>
</dbReference>
<comment type="cofactor">
    <cofactor evidence="1">
        <name>FAD</name>
        <dbReference type="ChEBI" id="CHEBI:57692"/>
    </cofactor>
</comment>
<evidence type="ECO:0000256" key="2">
    <source>
        <dbReference type="ARBA" id="ARBA00007330"/>
    </source>
</evidence>
<organism evidence="8 9">
    <name type="scientific">Tepidiforma thermophila (strain KCTC 52669 / CGMCC 1.13589 / G233)</name>
    <dbReference type="NCBI Taxonomy" id="2761530"/>
    <lineage>
        <taxon>Bacteria</taxon>
        <taxon>Bacillati</taxon>
        <taxon>Chloroflexota</taxon>
        <taxon>Tepidiformia</taxon>
        <taxon>Tepidiformales</taxon>
        <taxon>Tepidiformaceae</taxon>
        <taxon>Tepidiforma</taxon>
    </lineage>
</organism>
<protein>
    <submittedName>
        <fullName evidence="8">Glycerol-3-phosphate dehydrogenase</fullName>
    </submittedName>
</protein>
<feature type="domain" description="Alpha-glycerophosphate oxidase C-terminal" evidence="7">
    <location>
        <begin position="427"/>
        <end position="509"/>
    </location>
</feature>
<reference evidence="8 9" key="1">
    <citation type="submission" date="2017-09" db="EMBL/GenBank/DDBJ databases">
        <title>Sequencing the genomes of two abundant thermophiles in Great Basin hot springs: Thermocrinis jamiesonii and novel Chloroflexi Thermoflexus hugenholtzii.</title>
        <authorList>
            <person name="Hedlund B."/>
        </authorList>
    </citation>
    <scope>NUCLEOTIDE SEQUENCE [LARGE SCALE GENOMIC DNA]</scope>
    <source>
        <strain evidence="8 9">G233</strain>
    </source>
</reference>
<dbReference type="Pfam" id="PF01266">
    <property type="entry name" value="DAO"/>
    <property type="match status" value="1"/>
</dbReference>